<protein>
    <recommendedName>
        <fullName evidence="3">DUF4041 domain-containing protein</fullName>
    </recommendedName>
</protein>
<proteinExistence type="predicted"/>
<gene>
    <name evidence="1" type="ORF">HCA52_15310</name>
</gene>
<evidence type="ECO:0000313" key="1">
    <source>
        <dbReference type="EMBL" id="MBC1794802.1"/>
    </source>
</evidence>
<name>A0A7X1CMZ1_9LIST</name>
<organism evidence="1 2">
    <name type="scientific">Listeria booriae</name>
    <dbReference type="NCBI Taxonomy" id="1552123"/>
    <lineage>
        <taxon>Bacteria</taxon>
        <taxon>Bacillati</taxon>
        <taxon>Bacillota</taxon>
        <taxon>Bacilli</taxon>
        <taxon>Bacillales</taxon>
        <taxon>Listeriaceae</taxon>
        <taxon>Listeria</taxon>
    </lineage>
</organism>
<sequence length="140" mass="17064">MEKVDEIMYSIRQKEDQVDIFQSQIKQLEIKLEKLFYAKDKQFKVLDQFLESQYKRKQKYQEVLEISKNIRFMKTHSTRVLDIIHGTNAQKTEQKLELSRRQIDAEIYQTQIEIDQARLTMGRLEINIDQLYYERRKLSI</sequence>
<evidence type="ECO:0000313" key="2">
    <source>
        <dbReference type="Proteomes" id="UP000539064"/>
    </source>
</evidence>
<dbReference type="Proteomes" id="UP000539064">
    <property type="component" value="Unassembled WGS sequence"/>
</dbReference>
<dbReference type="AlphaFoldDB" id="A0A7X1CMZ1"/>
<dbReference type="EMBL" id="JAARVG010000017">
    <property type="protein sequence ID" value="MBC1794802.1"/>
    <property type="molecule type" value="Genomic_DNA"/>
</dbReference>
<dbReference type="RefSeq" id="WP_185489042.1">
    <property type="nucleotide sequence ID" value="NZ_JAARVC010000007.1"/>
</dbReference>
<accession>A0A7X1CMZ1</accession>
<reference evidence="1 2" key="1">
    <citation type="submission" date="2020-03" db="EMBL/GenBank/DDBJ databases">
        <title>Soil Listeria distribution.</title>
        <authorList>
            <person name="Liao J."/>
            <person name="Wiedmann M."/>
        </authorList>
    </citation>
    <scope>NUCLEOTIDE SEQUENCE [LARGE SCALE GENOMIC DNA]</scope>
    <source>
        <strain evidence="1 2">FSL L7-0978</strain>
    </source>
</reference>
<comment type="caution">
    <text evidence="1">The sequence shown here is derived from an EMBL/GenBank/DDBJ whole genome shotgun (WGS) entry which is preliminary data.</text>
</comment>
<evidence type="ECO:0008006" key="3">
    <source>
        <dbReference type="Google" id="ProtNLM"/>
    </source>
</evidence>